<name>A0A8D5A5P3_9FIRM</name>
<evidence type="ECO:0000313" key="1">
    <source>
        <dbReference type="EMBL" id="BBK24715.1"/>
    </source>
</evidence>
<protein>
    <recommendedName>
        <fullName evidence="3">Asp23/Gls24 family envelope stress response protein</fullName>
    </recommendedName>
</protein>
<dbReference type="EMBL" id="AP019697">
    <property type="protein sequence ID" value="BBK24715.1"/>
    <property type="molecule type" value="Genomic_DNA"/>
</dbReference>
<dbReference type="KEGG" id="dho:Dia5BBH33_06500"/>
<keyword evidence="2" id="KW-1185">Reference proteome</keyword>
<evidence type="ECO:0000313" key="2">
    <source>
        <dbReference type="Proteomes" id="UP000320585"/>
    </source>
</evidence>
<dbReference type="Proteomes" id="UP000320585">
    <property type="component" value="Chromosome"/>
</dbReference>
<dbReference type="SUPFAM" id="SSF52540">
    <property type="entry name" value="P-loop containing nucleoside triphosphate hydrolases"/>
    <property type="match status" value="1"/>
</dbReference>
<organism evidence="1 2">
    <name type="scientific">Dialister hominis</name>
    <dbReference type="NCBI Taxonomy" id="2582419"/>
    <lineage>
        <taxon>Bacteria</taxon>
        <taxon>Bacillati</taxon>
        <taxon>Bacillota</taxon>
        <taxon>Negativicutes</taxon>
        <taxon>Veillonellales</taxon>
        <taxon>Veillonellaceae</taxon>
        <taxon>Dialister</taxon>
    </lineage>
</organism>
<gene>
    <name evidence="1" type="ORF">Dia5BBH33_06500</name>
</gene>
<reference evidence="2" key="1">
    <citation type="submission" date="2019-05" db="EMBL/GenBank/DDBJ databases">
        <title>Complete genome sequencing of Dialister sp. strain 5BBH33.</title>
        <authorList>
            <person name="Sakamoto M."/>
            <person name="Murakami T."/>
            <person name="Mori H."/>
        </authorList>
    </citation>
    <scope>NUCLEOTIDE SEQUENCE [LARGE SCALE GENOMIC DNA]</scope>
    <source>
        <strain evidence="2">5BBH33</strain>
    </source>
</reference>
<dbReference type="InterPro" id="IPR027417">
    <property type="entry name" value="P-loop_NTPase"/>
</dbReference>
<sequence length="278" mass="32009">MEVIAFFGPPGTGKSDRALVVAYENKASCIIDDGILIYHSRIVAGKSAKREESRLKAVRRAIFWDAEQREEVRQALEKINPKRVLILGTSDRMVETICKALGLPKPSKYIRIQDVARPDEMLKAKEARNKEGKHVIPVPTMELKPYFKGYLIDPLRFFRNRKKEMPKRFSENEERSVVRPVFSYYGKLSFSDRVIESLVYYAVRDMKKIRITHVRSEKSTGQMNGLILFIDVSVKPGTPQEIKKIIHTMRDRIQREIEHTTGMSLDTIKVNVTTGVTR</sequence>
<accession>A0A8D5A5P3</accession>
<dbReference type="OrthoDB" id="5429664at2"/>
<dbReference type="RefSeq" id="WP_108849849.1">
    <property type="nucleotide sequence ID" value="NZ_AP019697.1"/>
</dbReference>
<proteinExistence type="predicted"/>
<dbReference type="AlphaFoldDB" id="A0A8D5A5P3"/>
<dbReference type="GeneID" id="92715870"/>
<evidence type="ECO:0008006" key="3">
    <source>
        <dbReference type="Google" id="ProtNLM"/>
    </source>
</evidence>